<name>A0ABX7TIY3_STRCY</name>
<dbReference type="Proteomes" id="UP000663908">
    <property type="component" value="Chromosome"/>
</dbReference>
<feature type="compositionally biased region" description="Polar residues" evidence="1">
    <location>
        <begin position="167"/>
        <end position="186"/>
    </location>
</feature>
<feature type="region of interest" description="Disordered" evidence="1">
    <location>
        <begin position="165"/>
        <end position="186"/>
    </location>
</feature>
<protein>
    <submittedName>
        <fullName evidence="3">DNA-binding transcriptional activator FeaR</fullName>
    </submittedName>
</protein>
<evidence type="ECO:0000313" key="3">
    <source>
        <dbReference type="EMBL" id="QTD96559.1"/>
    </source>
</evidence>
<accession>A0ABX7TIY3</accession>
<reference evidence="3 4" key="1">
    <citation type="submission" date="2021-03" db="EMBL/GenBank/DDBJ databases">
        <title>Complete genome sequence of Streptomyces cyanogenus S136, producer of anticancer angucycline landomycin A.</title>
        <authorList>
            <person name="Hrab P."/>
            <person name="Ruckert C."/>
            <person name="Busche T."/>
            <person name="Ostash I."/>
            <person name="Kalinowski J."/>
            <person name="Fedorenko V."/>
            <person name="Yushchuk O."/>
            <person name="Ostash B."/>
        </authorList>
    </citation>
    <scope>NUCLEOTIDE SEQUENCE [LARGE SCALE GENOMIC DNA]</scope>
    <source>
        <strain evidence="3 4">S136</strain>
    </source>
</reference>
<dbReference type="RefSeq" id="WP_208030516.1">
    <property type="nucleotide sequence ID" value="NZ_CP071839.1"/>
</dbReference>
<evidence type="ECO:0000256" key="1">
    <source>
        <dbReference type="SAM" id="MobiDB-lite"/>
    </source>
</evidence>
<keyword evidence="3" id="KW-0238">DNA-binding</keyword>
<keyword evidence="4" id="KW-1185">Reference proteome</keyword>
<dbReference type="EMBL" id="CP071839">
    <property type="protein sequence ID" value="QTD96559.1"/>
    <property type="molecule type" value="Genomic_DNA"/>
</dbReference>
<evidence type="ECO:0000259" key="2">
    <source>
        <dbReference type="Pfam" id="PF14525"/>
    </source>
</evidence>
<dbReference type="GO" id="GO:0003677">
    <property type="term" value="F:DNA binding"/>
    <property type="evidence" value="ECO:0007669"/>
    <property type="project" value="UniProtKB-KW"/>
</dbReference>
<dbReference type="Pfam" id="PF14525">
    <property type="entry name" value="AraC_binding_2"/>
    <property type="match status" value="1"/>
</dbReference>
<feature type="domain" description="Transcription regulator HTH AraC- type ligand binding" evidence="2">
    <location>
        <begin position="7"/>
        <end position="120"/>
    </location>
</feature>
<sequence>MHTRQQHHGRVRRAASLATRVRPVGPTDRLGCLRISRREADAGRVTRTPALIGRSPEDLVVFGLQVAGTATFVQDGRRAELGGGDLVLYDTARPFSVSYPERFATQVFQLPRHVLGPSCAPAVGQRPAGHVVDLFATLITKQARREPDGSRAHLVRSAHAFARRISRSNGPNAASRADTTSPHPDY</sequence>
<evidence type="ECO:0000313" key="4">
    <source>
        <dbReference type="Proteomes" id="UP000663908"/>
    </source>
</evidence>
<dbReference type="InterPro" id="IPR035418">
    <property type="entry name" value="AraC-bd_2"/>
</dbReference>
<proteinExistence type="predicted"/>
<organism evidence="3 4">
    <name type="scientific">Streptomyces cyanogenus</name>
    <dbReference type="NCBI Taxonomy" id="80860"/>
    <lineage>
        <taxon>Bacteria</taxon>
        <taxon>Bacillati</taxon>
        <taxon>Actinomycetota</taxon>
        <taxon>Actinomycetes</taxon>
        <taxon>Kitasatosporales</taxon>
        <taxon>Streptomycetaceae</taxon>
        <taxon>Streptomyces</taxon>
    </lineage>
</organism>
<gene>
    <name evidence="3" type="ORF">S1361_04315</name>
</gene>